<evidence type="ECO:0000313" key="2">
    <source>
        <dbReference type="Proteomes" id="UP000185944"/>
    </source>
</evidence>
<reference evidence="1 2" key="1">
    <citation type="submission" date="2016-02" db="EMBL/GenBank/DDBJ databases">
        <title>Discovery of a natural microsporidian pathogen with a broad tissue tropism in Caenorhabditis elegans.</title>
        <authorList>
            <person name="Luallen R.J."/>
            <person name="Reinke A.W."/>
            <person name="Tong L."/>
            <person name="Botts M.R."/>
            <person name="Felix M.-A."/>
            <person name="Troemel E.R."/>
        </authorList>
    </citation>
    <scope>NUCLEOTIDE SEQUENCE [LARGE SCALE GENOMIC DNA]</scope>
    <source>
        <strain evidence="1 2">JUm2807</strain>
    </source>
</reference>
<organism evidence="1 2">
    <name type="scientific">Nematocida displodere</name>
    <dbReference type="NCBI Taxonomy" id="1805483"/>
    <lineage>
        <taxon>Eukaryota</taxon>
        <taxon>Fungi</taxon>
        <taxon>Fungi incertae sedis</taxon>
        <taxon>Microsporidia</taxon>
        <taxon>Nematocida</taxon>
    </lineage>
</organism>
<dbReference type="RefSeq" id="XP_067544273.1">
    <property type="nucleotide sequence ID" value="XM_067688176.1"/>
</dbReference>
<dbReference type="Proteomes" id="UP000185944">
    <property type="component" value="Unassembled WGS sequence"/>
</dbReference>
<dbReference type="OrthoDB" id="2187374at2759"/>
<comment type="caution">
    <text evidence="1">The sequence shown here is derived from an EMBL/GenBank/DDBJ whole genome shotgun (WGS) entry which is preliminary data.</text>
</comment>
<dbReference type="EMBL" id="LTDL01000040">
    <property type="protein sequence ID" value="OAG29625.1"/>
    <property type="molecule type" value="Genomic_DNA"/>
</dbReference>
<gene>
    <name evidence="1" type="ORF">NEDG_00758</name>
</gene>
<dbReference type="AlphaFoldDB" id="A0A177ECE9"/>
<name>A0A177ECE9_9MICR</name>
<dbReference type="VEuPathDB" id="MicrosporidiaDB:NEDG_00758"/>
<evidence type="ECO:0000313" key="1">
    <source>
        <dbReference type="EMBL" id="OAG29625.1"/>
    </source>
</evidence>
<keyword evidence="2" id="KW-1185">Reference proteome</keyword>
<accession>A0A177ECE9</accession>
<dbReference type="GeneID" id="93647108"/>
<proteinExistence type="predicted"/>
<sequence>MGYFCKTCQASIKYKSPSGWIDHVKGAKHRKKAYAIKNGETLSLDALLEQPGIREALTPDELSALRRAPTHASSREFKAYIDALLYPEPPQAQTNRQ</sequence>
<protein>
    <submittedName>
        <fullName evidence="1">Uncharacterized protein</fullName>
    </submittedName>
</protein>